<proteinExistence type="predicted"/>
<name>A0A6B3N7W8_9CYAN</name>
<organism evidence="2">
    <name type="scientific">Symploca sp. SIO1C4</name>
    <dbReference type="NCBI Taxonomy" id="2607765"/>
    <lineage>
        <taxon>Bacteria</taxon>
        <taxon>Bacillati</taxon>
        <taxon>Cyanobacteriota</taxon>
        <taxon>Cyanophyceae</taxon>
        <taxon>Coleofasciculales</taxon>
        <taxon>Coleofasciculaceae</taxon>
        <taxon>Symploca</taxon>
    </lineage>
</organism>
<comment type="caution">
    <text evidence="2">The sequence shown here is derived from an EMBL/GenBank/DDBJ whole genome shotgun (WGS) entry which is preliminary data.</text>
</comment>
<evidence type="ECO:0000313" key="2">
    <source>
        <dbReference type="EMBL" id="NER27700.1"/>
    </source>
</evidence>
<keyword evidence="1" id="KW-0732">Signal</keyword>
<dbReference type="AlphaFoldDB" id="A0A6B3N7W8"/>
<feature type="signal peptide" evidence="1">
    <location>
        <begin position="1"/>
        <end position="19"/>
    </location>
</feature>
<reference evidence="2" key="1">
    <citation type="submission" date="2019-11" db="EMBL/GenBank/DDBJ databases">
        <title>Genomic insights into an expanded diversity of filamentous marine cyanobacteria reveals the extraordinary biosynthetic potential of Moorea and Okeania.</title>
        <authorList>
            <person name="Ferreira Leao T."/>
            <person name="Wang M."/>
            <person name="Moss N."/>
            <person name="Da Silva R."/>
            <person name="Sanders J."/>
            <person name="Nurk S."/>
            <person name="Gurevich A."/>
            <person name="Humphrey G."/>
            <person name="Reher R."/>
            <person name="Zhu Q."/>
            <person name="Belda-Ferre P."/>
            <person name="Glukhov E."/>
            <person name="Rex R."/>
            <person name="Dorrestein P.C."/>
            <person name="Knight R."/>
            <person name="Pevzner P."/>
            <person name="Gerwick W.H."/>
            <person name="Gerwick L."/>
        </authorList>
    </citation>
    <scope>NUCLEOTIDE SEQUENCE</scope>
    <source>
        <strain evidence="2">SIO1C4</strain>
    </source>
</reference>
<protein>
    <submittedName>
        <fullName evidence="2">Uncharacterized protein</fullName>
    </submittedName>
</protein>
<dbReference type="EMBL" id="JAAHFQ010000126">
    <property type="protein sequence ID" value="NER27700.1"/>
    <property type="molecule type" value="Genomic_DNA"/>
</dbReference>
<accession>A0A6B3N7W8</accession>
<feature type="chain" id="PRO_5025654281" evidence="1">
    <location>
        <begin position="20"/>
        <end position="647"/>
    </location>
</feature>
<evidence type="ECO:0000256" key="1">
    <source>
        <dbReference type="SAM" id="SignalP"/>
    </source>
</evidence>
<dbReference type="PROSITE" id="PS51257">
    <property type="entry name" value="PROKAR_LIPOPROTEIN"/>
    <property type="match status" value="1"/>
</dbReference>
<gene>
    <name evidence="2" type="ORF">F6J89_08705</name>
</gene>
<sequence>MKSLGISRYSIAASVLACAILSCSDQVVSTTKSVETETIVKASTAKIIGIEAATIESEYKNQWTPELEAEFQNRAQEVIKYYAGQSYGNNNGENEKRSYPRAMFDFLAGSRQQALKFLQSEDAQAGDNKHTEGIDYYYSFTLKGQMRKYFLWGQFLDPTYKQRMFDGAKVWTETEPKGRPHPIYGKGKGGDGWGPDVRGGWVDGRNTDNLRAMREVAVYLMAEETGNEDTKLLYKQKIQRYVWALYNIGMGEWDSENYLGHTFAAYLNLYDFAKDPEVKQMGKAALDWMSAAAAVKYYRGGMGGPTKRDYGRANVVYGSTAARLFWLYFGDTAIANPKPEPDSIHVITSNYRPPQAIVALARKQFDKPIEIFSSKPVYENWKPGGEDQPGYWETTFFGNSYQLGSLAGAFSDGDVGTFKLMADNSERGVDYFVANTGGGWVQPGKKRGDQIGQYRNLVIWLRPSSDQPFFFQLPKTATADTEEGFWFFELEKTWLAVRPINLNSYTEVTISRKKFARQYEQELTLKATTKGNGYAGFALEVGEKESHDSYEDFKQAVKAKSKLNLSEVSQGIVQFTGTKNNSLKLTHNSQHDLPIIVRNGVKHNWSQHFELYKPVQGKAPIYLGWKTGNLSVEVGDLVFQLSGPKKP</sequence>